<dbReference type="EMBL" id="KV417569">
    <property type="protein sequence ID" value="KZP18804.1"/>
    <property type="molecule type" value="Genomic_DNA"/>
</dbReference>
<sequence length="56" mass="6186">MRGSESHQAAAVPHHQVQYCPAVFGRAHTEPSWHQEATMTVAITRSGLWQGLCLQS</sequence>
<evidence type="ECO:0000313" key="2">
    <source>
        <dbReference type="Proteomes" id="UP000076532"/>
    </source>
</evidence>
<reference evidence="1 2" key="1">
    <citation type="journal article" date="2016" name="Mol. Biol. Evol.">
        <title>Comparative Genomics of Early-Diverging Mushroom-Forming Fungi Provides Insights into the Origins of Lignocellulose Decay Capabilities.</title>
        <authorList>
            <person name="Nagy L.G."/>
            <person name="Riley R."/>
            <person name="Tritt A."/>
            <person name="Adam C."/>
            <person name="Daum C."/>
            <person name="Floudas D."/>
            <person name="Sun H."/>
            <person name="Yadav J.S."/>
            <person name="Pangilinan J."/>
            <person name="Larsson K.H."/>
            <person name="Matsuura K."/>
            <person name="Barry K."/>
            <person name="Labutti K."/>
            <person name="Kuo R."/>
            <person name="Ohm R.A."/>
            <person name="Bhattacharya S.S."/>
            <person name="Shirouzu T."/>
            <person name="Yoshinaga Y."/>
            <person name="Martin F.M."/>
            <person name="Grigoriev I.V."/>
            <person name="Hibbett D.S."/>
        </authorList>
    </citation>
    <scope>NUCLEOTIDE SEQUENCE [LARGE SCALE GENOMIC DNA]</scope>
    <source>
        <strain evidence="1 2">CBS 109695</strain>
    </source>
</reference>
<proteinExistence type="predicted"/>
<gene>
    <name evidence="1" type="ORF">FIBSPDRAFT_863382</name>
</gene>
<accession>A0A166HFB8</accession>
<name>A0A166HFB8_9AGAM</name>
<dbReference type="AlphaFoldDB" id="A0A166HFB8"/>
<dbReference type="Proteomes" id="UP000076532">
    <property type="component" value="Unassembled WGS sequence"/>
</dbReference>
<protein>
    <submittedName>
        <fullName evidence="1">Uncharacterized protein</fullName>
    </submittedName>
</protein>
<evidence type="ECO:0000313" key="1">
    <source>
        <dbReference type="EMBL" id="KZP18804.1"/>
    </source>
</evidence>
<organism evidence="1 2">
    <name type="scientific">Athelia psychrophila</name>
    <dbReference type="NCBI Taxonomy" id="1759441"/>
    <lineage>
        <taxon>Eukaryota</taxon>
        <taxon>Fungi</taxon>
        <taxon>Dikarya</taxon>
        <taxon>Basidiomycota</taxon>
        <taxon>Agaricomycotina</taxon>
        <taxon>Agaricomycetes</taxon>
        <taxon>Agaricomycetidae</taxon>
        <taxon>Atheliales</taxon>
        <taxon>Atheliaceae</taxon>
        <taxon>Athelia</taxon>
    </lineage>
</organism>
<keyword evidence="2" id="KW-1185">Reference proteome</keyword>